<dbReference type="InterPro" id="IPR053807">
    <property type="entry name" value="LppM"/>
</dbReference>
<name>A0A239KY84_9NOCA</name>
<feature type="transmembrane region" description="Helical" evidence="2">
    <location>
        <begin position="42"/>
        <end position="64"/>
    </location>
</feature>
<evidence type="ECO:0000256" key="2">
    <source>
        <dbReference type="SAM" id="Phobius"/>
    </source>
</evidence>
<accession>A0A239KY84</accession>
<dbReference type="AlphaFoldDB" id="A0A239KY84"/>
<evidence type="ECO:0000313" key="5">
    <source>
        <dbReference type="Proteomes" id="UP000198327"/>
    </source>
</evidence>
<feature type="compositionally biased region" description="Low complexity" evidence="1">
    <location>
        <begin position="252"/>
        <end position="265"/>
    </location>
</feature>
<dbReference type="EMBL" id="FZOW01000011">
    <property type="protein sequence ID" value="SNT22459.1"/>
    <property type="molecule type" value="Genomic_DNA"/>
</dbReference>
<keyword evidence="2" id="KW-0812">Transmembrane</keyword>
<feature type="domain" description="LppM" evidence="3">
    <location>
        <begin position="61"/>
        <end position="213"/>
    </location>
</feature>
<sequence>MAARDETRHSGSSLTPRPGRVWHDVAVQSTTREGKSRNRRRLLSALALALFVAPLLTGCLRVQVSMGVSADDRVSGQIVAATIPTSETDTGPTLTSPSTLENKIRIEEYKQDGYVGTSARFSDLSFGDVQTLGAMNDQATGSFQLALHRSGDQVTLDGKADLQTVPVQGSDVQFTIAFPARIGTTNGTRDGDNIITWKLPAGEVTTMRAEVNYPDPNTRSFAGWAGIVGGVTVGVAAIVGAMAWVTRNPPIGRTGAKADATAGTGPDNTPKS</sequence>
<evidence type="ECO:0000259" key="3">
    <source>
        <dbReference type="Pfam" id="PF21946"/>
    </source>
</evidence>
<evidence type="ECO:0000256" key="1">
    <source>
        <dbReference type="SAM" id="MobiDB-lite"/>
    </source>
</evidence>
<proteinExistence type="predicted"/>
<organism evidence="4 5">
    <name type="scientific">Rhodococcoides kyotonense</name>
    <dbReference type="NCBI Taxonomy" id="398843"/>
    <lineage>
        <taxon>Bacteria</taxon>
        <taxon>Bacillati</taxon>
        <taxon>Actinomycetota</taxon>
        <taxon>Actinomycetes</taxon>
        <taxon>Mycobacteriales</taxon>
        <taxon>Nocardiaceae</taxon>
        <taxon>Rhodococcoides</taxon>
    </lineage>
</organism>
<keyword evidence="5" id="KW-1185">Reference proteome</keyword>
<feature type="region of interest" description="Disordered" evidence="1">
    <location>
        <begin position="1"/>
        <end position="20"/>
    </location>
</feature>
<reference evidence="5" key="1">
    <citation type="submission" date="2017-06" db="EMBL/GenBank/DDBJ databases">
        <authorList>
            <person name="Varghese N."/>
            <person name="Submissions S."/>
        </authorList>
    </citation>
    <scope>NUCLEOTIDE SEQUENCE [LARGE SCALE GENOMIC DNA]</scope>
    <source>
        <strain evidence="5">JCM 23211</strain>
    </source>
</reference>
<dbReference type="STRING" id="398843.A3K89_00965"/>
<dbReference type="Proteomes" id="UP000198327">
    <property type="component" value="Unassembled WGS sequence"/>
</dbReference>
<feature type="region of interest" description="Disordered" evidence="1">
    <location>
        <begin position="249"/>
        <end position="272"/>
    </location>
</feature>
<gene>
    <name evidence="4" type="ORF">SAMN05421642_111152</name>
</gene>
<dbReference type="Pfam" id="PF21946">
    <property type="entry name" value="LppM"/>
    <property type="match status" value="1"/>
</dbReference>
<keyword evidence="2" id="KW-0472">Membrane</keyword>
<evidence type="ECO:0000313" key="4">
    <source>
        <dbReference type="EMBL" id="SNT22459.1"/>
    </source>
</evidence>
<protein>
    <recommendedName>
        <fullName evidence="3">LppM domain-containing protein</fullName>
    </recommendedName>
</protein>
<feature type="transmembrane region" description="Helical" evidence="2">
    <location>
        <begin position="221"/>
        <end position="245"/>
    </location>
</feature>
<keyword evidence="2" id="KW-1133">Transmembrane helix</keyword>